<feature type="transmembrane region" description="Helical" evidence="2">
    <location>
        <begin position="36"/>
        <end position="55"/>
    </location>
</feature>
<protein>
    <submittedName>
        <fullName evidence="3">GCR124</fullName>
    </submittedName>
</protein>
<feature type="transmembrane region" description="Helical" evidence="2">
    <location>
        <begin position="220"/>
        <end position="238"/>
    </location>
</feature>
<evidence type="ECO:0000256" key="2">
    <source>
        <dbReference type="SAM" id="Phobius"/>
    </source>
</evidence>
<accession>A0A193KUD8</accession>
<feature type="transmembrane region" description="Helical" evidence="2">
    <location>
        <begin position="258"/>
        <end position="279"/>
    </location>
</feature>
<feature type="region of interest" description="Disordered" evidence="1">
    <location>
        <begin position="423"/>
        <end position="447"/>
    </location>
</feature>
<dbReference type="AlphaFoldDB" id="A0A193KUD8"/>
<feature type="transmembrane region" description="Helical" evidence="2">
    <location>
        <begin position="124"/>
        <end position="141"/>
    </location>
</feature>
<dbReference type="EMBL" id="KX018921">
    <property type="protein sequence ID" value="ANO39082.1"/>
    <property type="molecule type" value="mRNA"/>
</dbReference>
<feature type="compositionally biased region" description="Basic residues" evidence="1">
    <location>
        <begin position="495"/>
        <end position="509"/>
    </location>
</feature>
<gene>
    <name evidence="3" type="primary">gcr124</name>
</gene>
<evidence type="ECO:0000256" key="1">
    <source>
        <dbReference type="SAM" id="MobiDB-lite"/>
    </source>
</evidence>
<feature type="transmembrane region" description="Helical" evidence="2">
    <location>
        <begin position="6"/>
        <end position="24"/>
    </location>
</feature>
<reference evidence="3" key="1">
    <citation type="journal article" date="2016" name="PLoS Biol.">
        <title>GPCRs Direct Germline Development and Somatic Gonad Function in Planarians.</title>
        <authorList>
            <person name="Saberi A."/>
            <person name="Jamal A."/>
            <person name="Beets I."/>
            <person name="Schoofs L."/>
            <person name="Newmark P.A."/>
        </authorList>
    </citation>
    <scope>NUCLEOTIDE SEQUENCE</scope>
</reference>
<feature type="region of interest" description="Disordered" evidence="1">
    <location>
        <begin position="490"/>
        <end position="509"/>
    </location>
</feature>
<organism evidence="3">
    <name type="scientific">Schmidtea mediterranea</name>
    <name type="common">Freshwater planarian flatworm</name>
    <dbReference type="NCBI Taxonomy" id="79327"/>
    <lineage>
        <taxon>Eukaryota</taxon>
        <taxon>Metazoa</taxon>
        <taxon>Spiralia</taxon>
        <taxon>Lophotrochozoa</taxon>
        <taxon>Platyhelminthes</taxon>
        <taxon>Rhabditophora</taxon>
        <taxon>Seriata</taxon>
        <taxon>Tricladida</taxon>
        <taxon>Continenticola</taxon>
        <taxon>Geoplanoidea</taxon>
        <taxon>Dugesiidae</taxon>
        <taxon>Schmidtea</taxon>
    </lineage>
</organism>
<evidence type="ECO:0000313" key="3">
    <source>
        <dbReference type="EMBL" id="ANO39082.1"/>
    </source>
</evidence>
<keyword evidence="2" id="KW-1133">Transmembrane helix</keyword>
<keyword evidence="2" id="KW-0472">Membrane</keyword>
<keyword evidence="2" id="KW-0812">Transmembrane</keyword>
<sequence length="509" mass="59820">MDTSIIVLSHSVSLISVSISILMFNRIRHMESLSSLKFCVSWSWNWILMHSIGIVTNSIEDFHLILNGTSVQNYGIFLCTMLELILNVFFIFSTYAQIGMSIVLLQKSHQNPNWIKMYSVSKRWILLVLIIFFITCALSIFTRKIMKNNKCIWINDNDMIWVFAMELIIWFVAPAVTLLAFLFQFYLNVRMEKKLNLYMERGDNEIILKEEIILKFIRKLILILNLYWILVNSVYHIYTVVEIINLQNSEKFNQITNKIFRCPIYIEIGIFCFSWPFLYKYYQKEKFIRDNKPLVNSHEEVTSTSNSSNSLKNSENIILSRMECLERENHKIILPKKVNDNTLSVMSLKSDSFGHVGNSDQNILMEKFINAENQSNPKNNVKEEKYLKIPIRKIKSVKNKTKKCNNCGQKIMIGPKYIKSNLRNDKNPKITKRSNNRQQAKLQKNGCDKAKTKFAKNNTNFQAYNITNVDNPSIPLSEFAVYSERKIKKENEPKKNRKIKRKFRRQSKV</sequence>
<feature type="transmembrane region" description="Helical" evidence="2">
    <location>
        <begin position="161"/>
        <end position="187"/>
    </location>
</feature>
<name>A0A193KUD8_SCHMD</name>
<proteinExistence type="evidence at transcript level"/>
<feature type="transmembrane region" description="Helical" evidence="2">
    <location>
        <begin position="75"/>
        <end position="104"/>
    </location>
</feature>